<evidence type="ECO:0000313" key="8">
    <source>
        <dbReference type="Proteomes" id="UP000649617"/>
    </source>
</evidence>
<evidence type="ECO:0000256" key="6">
    <source>
        <dbReference type="SAM" id="Phobius"/>
    </source>
</evidence>
<protein>
    <submittedName>
        <fullName evidence="7">RER1B protein</fullName>
    </submittedName>
</protein>
<accession>A0A812XMD3</accession>
<dbReference type="PANTHER" id="PTHR10743:SF0">
    <property type="entry name" value="PROTEIN RER1"/>
    <property type="match status" value="1"/>
</dbReference>
<evidence type="ECO:0000313" key="7">
    <source>
        <dbReference type="EMBL" id="CAE7743394.1"/>
    </source>
</evidence>
<keyword evidence="4 6" id="KW-1133">Transmembrane helix</keyword>
<dbReference type="GO" id="GO:0000139">
    <property type="term" value="C:Golgi membrane"/>
    <property type="evidence" value="ECO:0007669"/>
    <property type="project" value="TreeGrafter"/>
</dbReference>
<feature type="non-terminal residue" evidence="7">
    <location>
        <position position="150"/>
    </location>
</feature>
<evidence type="ECO:0000256" key="3">
    <source>
        <dbReference type="ARBA" id="ARBA00022692"/>
    </source>
</evidence>
<comment type="caution">
    <text evidence="7">The sequence shown here is derived from an EMBL/GenBank/DDBJ whole genome shotgun (WGS) entry which is preliminary data.</text>
</comment>
<organism evidence="7 8">
    <name type="scientific">Symbiodinium pilosum</name>
    <name type="common">Dinoflagellate</name>
    <dbReference type="NCBI Taxonomy" id="2952"/>
    <lineage>
        <taxon>Eukaryota</taxon>
        <taxon>Sar</taxon>
        <taxon>Alveolata</taxon>
        <taxon>Dinophyceae</taxon>
        <taxon>Suessiales</taxon>
        <taxon>Symbiodiniaceae</taxon>
        <taxon>Symbiodinium</taxon>
    </lineage>
</organism>
<evidence type="ECO:0000256" key="4">
    <source>
        <dbReference type="ARBA" id="ARBA00022989"/>
    </source>
</evidence>
<dbReference type="GO" id="GO:0006890">
    <property type="term" value="P:retrograde vesicle-mediated transport, Golgi to endoplasmic reticulum"/>
    <property type="evidence" value="ECO:0007669"/>
    <property type="project" value="TreeGrafter"/>
</dbReference>
<proteinExistence type="inferred from homology"/>
<reference evidence="7" key="1">
    <citation type="submission" date="2021-02" db="EMBL/GenBank/DDBJ databases">
        <authorList>
            <person name="Dougan E. K."/>
            <person name="Rhodes N."/>
            <person name="Thang M."/>
            <person name="Chan C."/>
        </authorList>
    </citation>
    <scope>NUCLEOTIDE SEQUENCE</scope>
</reference>
<dbReference type="Pfam" id="PF03248">
    <property type="entry name" value="Rer1"/>
    <property type="match status" value="1"/>
</dbReference>
<dbReference type="InterPro" id="IPR004932">
    <property type="entry name" value="Rer1"/>
</dbReference>
<keyword evidence="3 6" id="KW-0812">Transmembrane</keyword>
<feature type="transmembrane region" description="Helical" evidence="6">
    <location>
        <begin position="58"/>
        <end position="79"/>
    </location>
</feature>
<dbReference type="PANTHER" id="PTHR10743">
    <property type="entry name" value="PROTEIN RER1"/>
    <property type="match status" value="1"/>
</dbReference>
<comment type="similarity">
    <text evidence="2">Belongs to the RER1 family.</text>
</comment>
<sequence>MEDAQEAPAVVGCLGSMQRKFQHYVDKTTVWTKTRWLALVVCLLLYVARVYLIQGFYIVSYGLGIYLLNLLIGFLSPAVDPEVEEVLPTKEAAEFRPFTRKLPEFKFWFGAIRAVVVATTLTFFTFFDLPVFWPILLAYFIVLVVLTMKD</sequence>
<dbReference type="GO" id="GO:0005783">
    <property type="term" value="C:endoplasmic reticulum"/>
    <property type="evidence" value="ECO:0007669"/>
    <property type="project" value="GOC"/>
</dbReference>
<gene>
    <name evidence="7" type="primary">RER1B</name>
    <name evidence="7" type="ORF">SPIL2461_LOCUS21422</name>
</gene>
<name>A0A812XMD3_SYMPI</name>
<comment type="subcellular location">
    <subcellularLocation>
        <location evidence="1">Membrane</location>
        <topology evidence="1">Multi-pass membrane protein</topology>
    </subcellularLocation>
</comment>
<keyword evidence="5 6" id="KW-0472">Membrane</keyword>
<feature type="transmembrane region" description="Helical" evidence="6">
    <location>
        <begin position="105"/>
        <end position="125"/>
    </location>
</feature>
<dbReference type="PIRSF" id="PIRSF016013">
    <property type="entry name" value="AtER_Rer1p"/>
    <property type="match status" value="1"/>
</dbReference>
<dbReference type="GO" id="GO:0006621">
    <property type="term" value="P:protein retention in ER lumen"/>
    <property type="evidence" value="ECO:0007669"/>
    <property type="project" value="TreeGrafter"/>
</dbReference>
<evidence type="ECO:0000256" key="5">
    <source>
        <dbReference type="ARBA" id="ARBA00023136"/>
    </source>
</evidence>
<dbReference type="Proteomes" id="UP000649617">
    <property type="component" value="Unassembled WGS sequence"/>
</dbReference>
<evidence type="ECO:0000256" key="2">
    <source>
        <dbReference type="ARBA" id="ARBA00006070"/>
    </source>
</evidence>
<dbReference type="AlphaFoldDB" id="A0A812XMD3"/>
<dbReference type="EMBL" id="CAJNIZ010046229">
    <property type="protein sequence ID" value="CAE7743394.1"/>
    <property type="molecule type" value="Genomic_DNA"/>
</dbReference>
<feature type="transmembrane region" description="Helical" evidence="6">
    <location>
        <begin position="36"/>
        <end position="52"/>
    </location>
</feature>
<evidence type="ECO:0000256" key="1">
    <source>
        <dbReference type="ARBA" id="ARBA00004141"/>
    </source>
</evidence>
<dbReference type="OrthoDB" id="448250at2759"/>
<feature type="transmembrane region" description="Helical" evidence="6">
    <location>
        <begin position="131"/>
        <end position="148"/>
    </location>
</feature>
<keyword evidence="8" id="KW-1185">Reference proteome</keyword>